<dbReference type="AlphaFoldDB" id="A0A0H2LUF9"/>
<evidence type="ECO:0000313" key="4">
    <source>
        <dbReference type="Proteomes" id="UP000035170"/>
    </source>
</evidence>
<dbReference type="RefSeq" id="WP_155419718.1">
    <property type="nucleotide sequence ID" value="NZ_JZWI01000035.1"/>
</dbReference>
<keyword evidence="4" id="KW-1185">Reference proteome</keyword>
<reference evidence="3 4" key="1">
    <citation type="submission" date="2015-03" db="EMBL/GenBank/DDBJ databases">
        <title>Genome sequence of Variovorax paradoxus TBEA6.</title>
        <authorList>
            <person name="Poehlein A."/>
            <person name="Schuldes J."/>
            <person name="Wuebbeler J.H."/>
            <person name="Hiessl S."/>
            <person name="Steinbuechel A."/>
            <person name="Daniel R."/>
        </authorList>
    </citation>
    <scope>NUCLEOTIDE SEQUENCE [LARGE SCALE GENOMIC DNA]</scope>
    <source>
        <strain evidence="3 4">TBEA6</strain>
    </source>
</reference>
<name>A0A0H2LUF9_VARPD</name>
<proteinExistence type="predicted"/>
<feature type="region of interest" description="Disordered" evidence="1">
    <location>
        <begin position="304"/>
        <end position="325"/>
    </location>
</feature>
<accession>A0A0H2LUF9</accession>
<dbReference type="PATRIC" id="fig|34073.19.peg.5662"/>
<evidence type="ECO:0000256" key="2">
    <source>
        <dbReference type="SAM" id="SignalP"/>
    </source>
</evidence>
<evidence type="ECO:0008006" key="5">
    <source>
        <dbReference type="Google" id="ProtNLM"/>
    </source>
</evidence>
<organism evidence="3 4">
    <name type="scientific">Variovorax paradoxus</name>
    <dbReference type="NCBI Taxonomy" id="34073"/>
    <lineage>
        <taxon>Bacteria</taxon>
        <taxon>Pseudomonadati</taxon>
        <taxon>Pseudomonadota</taxon>
        <taxon>Betaproteobacteria</taxon>
        <taxon>Burkholderiales</taxon>
        <taxon>Comamonadaceae</taxon>
        <taxon>Variovorax</taxon>
    </lineage>
</organism>
<feature type="signal peptide" evidence="2">
    <location>
        <begin position="1"/>
        <end position="29"/>
    </location>
</feature>
<evidence type="ECO:0000313" key="3">
    <source>
        <dbReference type="EMBL" id="KLN53366.1"/>
    </source>
</evidence>
<evidence type="ECO:0000256" key="1">
    <source>
        <dbReference type="SAM" id="MobiDB-lite"/>
    </source>
</evidence>
<gene>
    <name evidence="3" type="ORF">VPARA_55320</name>
</gene>
<dbReference type="Proteomes" id="UP000035170">
    <property type="component" value="Unassembled WGS sequence"/>
</dbReference>
<dbReference type="EMBL" id="JZWI01000035">
    <property type="protein sequence ID" value="KLN53366.1"/>
    <property type="molecule type" value="Genomic_DNA"/>
</dbReference>
<comment type="caution">
    <text evidence="3">The sequence shown here is derived from an EMBL/GenBank/DDBJ whole genome shotgun (WGS) entry which is preliminary data.</text>
</comment>
<sequence>MPAKKSPWKQLIAGGAIACVLSSTSAVLAQDLQEAPACRASKNPHRLKLEQKFEFNGIRVFYTQSGPHALYTDVDLNRNGVPDIVEDAALHLDTVRQIFNRNGFRDPLRSTRFRRAESIDIDFLDFGTYSEENAKKRGLSFSGVVRYPGSRNRDDRCSISIGINSTMRGNHERVKDYLIPHELFHLYQYGYTMFRASWFLEGMAKWAEWVTLAENERNREMWSTSLPSSQKELNERVFFNPNPYNVRHFWNRLAELAKGQDAPMIIPAELRSRRFADGTPVIRDEVWRGHSLMLKILQELDEDDDKVTREKNRQPNQWTNEDQRSVANNPILMRAVQRAVGSFRISTPEVVRFLALDPASPG</sequence>
<feature type="compositionally biased region" description="Polar residues" evidence="1">
    <location>
        <begin position="314"/>
        <end position="325"/>
    </location>
</feature>
<feature type="chain" id="PRO_5005200433" description="Peptidase MA-like domain-containing protein" evidence="2">
    <location>
        <begin position="30"/>
        <end position="362"/>
    </location>
</feature>
<keyword evidence="2" id="KW-0732">Signal</keyword>
<protein>
    <recommendedName>
        <fullName evidence="5">Peptidase MA-like domain-containing protein</fullName>
    </recommendedName>
</protein>